<protein>
    <recommendedName>
        <fullName evidence="5">Probable membrane transporter protein</fullName>
    </recommendedName>
</protein>
<feature type="transmembrane region" description="Helical" evidence="5">
    <location>
        <begin position="248"/>
        <end position="265"/>
    </location>
</feature>
<dbReference type="AlphaFoldDB" id="A0A011QIJ6"/>
<comment type="similarity">
    <text evidence="5">Belongs to the 4-toluene sulfonate uptake permease (TSUP) (TC 2.A.102) family.</text>
</comment>
<evidence type="ECO:0000256" key="4">
    <source>
        <dbReference type="ARBA" id="ARBA00023136"/>
    </source>
</evidence>
<proteinExistence type="inferred from homology"/>
<evidence type="ECO:0000256" key="1">
    <source>
        <dbReference type="ARBA" id="ARBA00004141"/>
    </source>
</evidence>
<dbReference type="STRING" id="1454004.AW11_01968"/>
<keyword evidence="2 5" id="KW-0812">Transmembrane</keyword>
<feature type="transmembrane region" description="Helical" evidence="5">
    <location>
        <begin position="218"/>
        <end position="236"/>
    </location>
</feature>
<comment type="subcellular location">
    <subcellularLocation>
        <location evidence="5">Cell membrane</location>
        <topology evidence="5">Multi-pass membrane protein</topology>
    </subcellularLocation>
    <subcellularLocation>
        <location evidence="1">Membrane</location>
        <topology evidence="1">Multi-pass membrane protein</topology>
    </subcellularLocation>
</comment>
<dbReference type="EMBL" id="JEMY01000024">
    <property type="protein sequence ID" value="EXI88865.1"/>
    <property type="molecule type" value="Genomic_DNA"/>
</dbReference>
<sequence>MLWWLAYIALGLFTGFFAGMLGIGGGLVMVPTLTMMFAAQAGFPPNEVLHLALGTSMATILFTSLASLRAHHQHGAVLWKIVFQITPGILLGTLLGTFFAGSVPSRPLALFFTVFVCLVAAQMILNLKPKAARELPGFGGVFAVGSGIGAVSALVAIGGGSLTVPFLTWCNVRVQHAIGTSAAIGFPIAFGGSLGYIFNGWGHADLPPWSLGYVHLPAFAWLVPSSMLIAPLGARLAHRLPVATLKRLFAGILIVLAGKMMWGLFA</sequence>
<gene>
    <name evidence="6" type="ORF">AW11_01968</name>
</gene>
<keyword evidence="4 5" id="KW-0472">Membrane</keyword>
<feature type="transmembrane region" description="Helical" evidence="5">
    <location>
        <begin position="48"/>
        <end position="69"/>
    </location>
</feature>
<dbReference type="GO" id="GO:0005886">
    <property type="term" value="C:plasma membrane"/>
    <property type="evidence" value="ECO:0007669"/>
    <property type="project" value="UniProtKB-SubCell"/>
</dbReference>
<evidence type="ECO:0000256" key="5">
    <source>
        <dbReference type="RuleBase" id="RU363041"/>
    </source>
</evidence>
<feature type="transmembrane region" description="Helical" evidence="5">
    <location>
        <begin position="108"/>
        <end position="125"/>
    </location>
</feature>
<accession>A0A011QIJ6</accession>
<evidence type="ECO:0000313" key="7">
    <source>
        <dbReference type="Proteomes" id="UP000022141"/>
    </source>
</evidence>
<organism evidence="6 7">
    <name type="scientific">Accumulibacter regalis</name>
    <dbReference type="NCBI Taxonomy" id="522306"/>
    <lineage>
        <taxon>Bacteria</taxon>
        <taxon>Pseudomonadati</taxon>
        <taxon>Pseudomonadota</taxon>
        <taxon>Betaproteobacteria</taxon>
        <taxon>Candidatus Accumulibacter</taxon>
    </lineage>
</organism>
<dbReference type="InterPro" id="IPR002781">
    <property type="entry name" value="TM_pro_TauE-like"/>
</dbReference>
<dbReference type="Pfam" id="PF01925">
    <property type="entry name" value="TauE"/>
    <property type="match status" value="1"/>
</dbReference>
<evidence type="ECO:0000313" key="6">
    <source>
        <dbReference type="EMBL" id="EXI88865.1"/>
    </source>
</evidence>
<feature type="transmembrane region" description="Helical" evidence="5">
    <location>
        <begin position="6"/>
        <end position="28"/>
    </location>
</feature>
<dbReference type="PATRIC" id="fig|1454004.3.peg.2035"/>
<keyword evidence="5" id="KW-1003">Cell membrane</keyword>
<feature type="transmembrane region" description="Helical" evidence="5">
    <location>
        <begin position="81"/>
        <end position="101"/>
    </location>
</feature>
<name>A0A011QIJ6_ACCRE</name>
<comment type="caution">
    <text evidence="6">The sequence shown here is derived from an EMBL/GenBank/DDBJ whole genome shotgun (WGS) entry which is preliminary data.</text>
</comment>
<dbReference type="PANTHER" id="PTHR43483:SF3">
    <property type="entry name" value="MEMBRANE TRANSPORTER PROTEIN HI_0806-RELATED"/>
    <property type="match status" value="1"/>
</dbReference>
<feature type="transmembrane region" description="Helical" evidence="5">
    <location>
        <begin position="137"/>
        <end position="170"/>
    </location>
</feature>
<keyword evidence="3 5" id="KW-1133">Transmembrane helix</keyword>
<dbReference type="eggNOG" id="COG0730">
    <property type="taxonomic scope" value="Bacteria"/>
</dbReference>
<evidence type="ECO:0000256" key="2">
    <source>
        <dbReference type="ARBA" id="ARBA00022692"/>
    </source>
</evidence>
<dbReference type="Proteomes" id="UP000022141">
    <property type="component" value="Unassembled WGS sequence"/>
</dbReference>
<dbReference type="PANTHER" id="PTHR43483">
    <property type="entry name" value="MEMBRANE TRANSPORTER PROTEIN HI_0806-RELATED"/>
    <property type="match status" value="1"/>
</dbReference>
<keyword evidence="7" id="KW-1185">Reference proteome</keyword>
<feature type="transmembrane region" description="Helical" evidence="5">
    <location>
        <begin position="177"/>
        <end position="198"/>
    </location>
</feature>
<evidence type="ECO:0000256" key="3">
    <source>
        <dbReference type="ARBA" id="ARBA00022989"/>
    </source>
</evidence>
<reference evidence="6" key="1">
    <citation type="submission" date="2014-02" db="EMBL/GenBank/DDBJ databases">
        <title>Expanding our view of genomic diversity in Candidatus Accumulibacter clades.</title>
        <authorList>
            <person name="Skennerton C.T."/>
            <person name="Barr J.J."/>
            <person name="Slater F.R."/>
            <person name="Bond P.L."/>
            <person name="Tyson G.W."/>
        </authorList>
    </citation>
    <scope>NUCLEOTIDE SEQUENCE [LARGE SCALE GENOMIC DNA]</scope>
</reference>